<keyword evidence="3" id="KW-0862">Zinc</keyword>
<dbReference type="EMBL" id="BLLK01000022">
    <property type="protein sequence ID" value="GFH46139.1"/>
    <property type="molecule type" value="Genomic_DNA"/>
</dbReference>
<evidence type="ECO:0000256" key="4">
    <source>
        <dbReference type="PROSITE-ProRule" id="PRU00175"/>
    </source>
</evidence>
<dbReference type="InterPro" id="IPR017907">
    <property type="entry name" value="Znf_RING_CS"/>
</dbReference>
<feature type="region of interest" description="Disordered" evidence="5">
    <location>
        <begin position="49"/>
        <end position="73"/>
    </location>
</feature>
<evidence type="ECO:0000259" key="6">
    <source>
        <dbReference type="PROSITE" id="PS50089"/>
    </source>
</evidence>
<dbReference type="Pfam" id="PF13639">
    <property type="entry name" value="zf-RING_2"/>
    <property type="match status" value="1"/>
</dbReference>
<evidence type="ECO:0000256" key="2">
    <source>
        <dbReference type="ARBA" id="ARBA00022771"/>
    </source>
</evidence>
<dbReference type="PROSITE" id="PS50089">
    <property type="entry name" value="ZF_RING_2"/>
    <property type="match status" value="1"/>
</dbReference>
<dbReference type="PANTHER" id="PTHR22765:SF434">
    <property type="entry name" value="GB|AAD18119.1-RELATED"/>
    <property type="match status" value="1"/>
</dbReference>
<proteinExistence type="predicted"/>
<organism evidence="7 8">
    <name type="scientific">Chaetoceros tenuissimus</name>
    <dbReference type="NCBI Taxonomy" id="426638"/>
    <lineage>
        <taxon>Eukaryota</taxon>
        <taxon>Sar</taxon>
        <taxon>Stramenopiles</taxon>
        <taxon>Ochrophyta</taxon>
        <taxon>Bacillariophyta</taxon>
        <taxon>Coscinodiscophyceae</taxon>
        <taxon>Chaetocerotophycidae</taxon>
        <taxon>Chaetocerotales</taxon>
        <taxon>Chaetocerotaceae</taxon>
        <taxon>Chaetoceros</taxon>
    </lineage>
</organism>
<feature type="domain" description="RING-type" evidence="6">
    <location>
        <begin position="226"/>
        <end position="265"/>
    </location>
</feature>
<dbReference type="InterPro" id="IPR051826">
    <property type="entry name" value="E3_ubiquitin-ligase_domain"/>
</dbReference>
<gene>
    <name evidence="7" type="ORF">CTEN210_02613</name>
</gene>
<dbReference type="PROSITE" id="PS00518">
    <property type="entry name" value="ZF_RING_1"/>
    <property type="match status" value="1"/>
</dbReference>
<dbReference type="SUPFAM" id="SSF57850">
    <property type="entry name" value="RING/U-box"/>
    <property type="match status" value="1"/>
</dbReference>
<evidence type="ECO:0000256" key="1">
    <source>
        <dbReference type="ARBA" id="ARBA00022723"/>
    </source>
</evidence>
<dbReference type="AlphaFoldDB" id="A0AAD3CJX5"/>
<reference evidence="7 8" key="1">
    <citation type="journal article" date="2021" name="Sci. Rep.">
        <title>The genome of the diatom Chaetoceros tenuissimus carries an ancient integrated fragment of an extant virus.</title>
        <authorList>
            <person name="Hongo Y."/>
            <person name="Kimura K."/>
            <person name="Takaki Y."/>
            <person name="Yoshida Y."/>
            <person name="Baba S."/>
            <person name="Kobayashi G."/>
            <person name="Nagasaki K."/>
            <person name="Hano T."/>
            <person name="Tomaru Y."/>
        </authorList>
    </citation>
    <scope>NUCLEOTIDE SEQUENCE [LARGE SCALE GENOMIC DNA]</scope>
    <source>
        <strain evidence="7 8">NIES-3715</strain>
    </source>
</reference>
<dbReference type="GO" id="GO:0061630">
    <property type="term" value="F:ubiquitin protein ligase activity"/>
    <property type="evidence" value="ECO:0007669"/>
    <property type="project" value="TreeGrafter"/>
</dbReference>
<evidence type="ECO:0000256" key="3">
    <source>
        <dbReference type="ARBA" id="ARBA00022833"/>
    </source>
</evidence>
<dbReference type="Gene3D" id="3.30.40.10">
    <property type="entry name" value="Zinc/RING finger domain, C3HC4 (zinc finger)"/>
    <property type="match status" value="1"/>
</dbReference>
<keyword evidence="2 4" id="KW-0863">Zinc-finger</keyword>
<evidence type="ECO:0000313" key="8">
    <source>
        <dbReference type="Proteomes" id="UP001054902"/>
    </source>
</evidence>
<dbReference type="SMART" id="SM00184">
    <property type="entry name" value="RING"/>
    <property type="match status" value="1"/>
</dbReference>
<feature type="compositionally biased region" description="Basic residues" evidence="5">
    <location>
        <begin position="50"/>
        <end position="68"/>
    </location>
</feature>
<dbReference type="Proteomes" id="UP001054902">
    <property type="component" value="Unassembled WGS sequence"/>
</dbReference>
<name>A0AAD3CJX5_9STRA</name>
<sequence>MSDLCAANITPPVFSSAYDDNSTHSDEHDSEYSNDDELDLYDEYDIHIDRNRHRKNTRGSARKGKAKTSNHAPINKKQQKKLCLKRYNEEDCKTLSKKKLARVKEYEAQLLARKENIRRKVEKLMESYYYDCEYSDYESYCSRGELLQMAGILPAEDLGIEEGEGYQRLLDILSGDASITPEDYDLLLQLDSNNHTDTMDTTIINRMPEIKANVHDIHCAVKGKQCEICLEEWDDSTILRKLPCGHAFCKECIDYWLSEVNQNCPSLGCFWSNDNA</sequence>
<comment type="caution">
    <text evidence="7">The sequence shown here is derived from an EMBL/GenBank/DDBJ whole genome shotgun (WGS) entry which is preliminary data.</text>
</comment>
<feature type="region of interest" description="Disordered" evidence="5">
    <location>
        <begin position="15"/>
        <end position="34"/>
    </location>
</feature>
<keyword evidence="8" id="KW-1185">Reference proteome</keyword>
<accession>A0AAD3CJX5</accession>
<dbReference type="InterPro" id="IPR013083">
    <property type="entry name" value="Znf_RING/FYVE/PHD"/>
</dbReference>
<protein>
    <recommendedName>
        <fullName evidence="6">RING-type domain-containing protein</fullName>
    </recommendedName>
</protein>
<dbReference type="PANTHER" id="PTHR22765">
    <property type="entry name" value="RING FINGER AND PROTEASE ASSOCIATED DOMAIN-CONTAINING"/>
    <property type="match status" value="1"/>
</dbReference>
<evidence type="ECO:0000313" key="7">
    <source>
        <dbReference type="EMBL" id="GFH46139.1"/>
    </source>
</evidence>
<keyword evidence="1" id="KW-0479">Metal-binding</keyword>
<feature type="compositionally biased region" description="Basic and acidic residues" evidence="5">
    <location>
        <begin position="21"/>
        <end position="31"/>
    </location>
</feature>
<dbReference type="InterPro" id="IPR001841">
    <property type="entry name" value="Znf_RING"/>
</dbReference>
<dbReference type="GO" id="GO:0006511">
    <property type="term" value="P:ubiquitin-dependent protein catabolic process"/>
    <property type="evidence" value="ECO:0007669"/>
    <property type="project" value="TreeGrafter"/>
</dbReference>
<dbReference type="GO" id="GO:0008270">
    <property type="term" value="F:zinc ion binding"/>
    <property type="evidence" value="ECO:0007669"/>
    <property type="project" value="UniProtKB-KW"/>
</dbReference>
<evidence type="ECO:0000256" key="5">
    <source>
        <dbReference type="SAM" id="MobiDB-lite"/>
    </source>
</evidence>